<sequence>MDVKVFRTFLQLAEQKHFGKAAESLYITQAAVSARIKQLETFFDNQLFVRERNAIRLTSAGERLIPYAQAMVRTLEQAKTDLALASNQSIQLTLAGTANIWDAFLQHWLTVVTDTMSGYSFSAEVMNREQIHRSLVERTLDIGISFDPLKADDVVSQHIADLELALVSSEPTNIDTVFDSPYIYVDWGNRFSLEHADRHPAIAAPFMRTSSGRIALDFILKKGGAAYLPSSVVEPFITSEQLFEVQNSARWSRPVYFCNRRQAVSAQAISRVRELFGQTEPEPAQLFQQASEATSNREC</sequence>
<protein>
    <submittedName>
        <fullName evidence="6">LysR family transcriptional regulator</fullName>
    </submittedName>
</protein>
<evidence type="ECO:0000256" key="4">
    <source>
        <dbReference type="ARBA" id="ARBA00023163"/>
    </source>
</evidence>
<dbReference type="SUPFAM" id="SSF46785">
    <property type="entry name" value="Winged helix' DNA-binding domain"/>
    <property type="match status" value="1"/>
</dbReference>
<dbReference type="Pfam" id="PF00126">
    <property type="entry name" value="HTH_1"/>
    <property type="match status" value="1"/>
</dbReference>
<evidence type="ECO:0000313" key="7">
    <source>
        <dbReference type="Proteomes" id="UP000619743"/>
    </source>
</evidence>
<dbReference type="AlphaFoldDB" id="A0A8J2U335"/>
<dbReference type="InterPro" id="IPR036390">
    <property type="entry name" value="WH_DNA-bd_sf"/>
</dbReference>
<dbReference type="InterPro" id="IPR000847">
    <property type="entry name" value="LysR_HTH_N"/>
</dbReference>
<comment type="caution">
    <text evidence="6">The sequence shown here is derived from an EMBL/GenBank/DDBJ whole genome shotgun (WGS) entry which is preliminary data.</text>
</comment>
<keyword evidence="2" id="KW-0805">Transcription regulation</keyword>
<evidence type="ECO:0000256" key="2">
    <source>
        <dbReference type="ARBA" id="ARBA00023015"/>
    </source>
</evidence>
<dbReference type="GO" id="GO:0003700">
    <property type="term" value="F:DNA-binding transcription factor activity"/>
    <property type="evidence" value="ECO:0007669"/>
    <property type="project" value="InterPro"/>
</dbReference>
<dbReference type="Gene3D" id="1.10.10.10">
    <property type="entry name" value="Winged helix-like DNA-binding domain superfamily/Winged helix DNA-binding domain"/>
    <property type="match status" value="1"/>
</dbReference>
<dbReference type="FunFam" id="1.10.10.10:FF:000001">
    <property type="entry name" value="LysR family transcriptional regulator"/>
    <property type="match status" value="1"/>
</dbReference>
<dbReference type="SUPFAM" id="SSF53850">
    <property type="entry name" value="Periplasmic binding protein-like II"/>
    <property type="match status" value="1"/>
</dbReference>
<keyword evidence="3" id="KW-0238">DNA-binding</keyword>
<name>A0A8J2U335_9GAMM</name>
<reference evidence="7" key="1">
    <citation type="journal article" date="2019" name="Int. J. Syst. Evol. Microbiol.">
        <title>The Global Catalogue of Microorganisms (GCM) 10K type strain sequencing project: providing services to taxonomists for standard genome sequencing and annotation.</title>
        <authorList>
            <consortium name="The Broad Institute Genomics Platform"/>
            <consortium name="The Broad Institute Genome Sequencing Center for Infectious Disease"/>
            <person name="Wu L."/>
            <person name="Ma J."/>
        </authorList>
    </citation>
    <scope>NUCLEOTIDE SEQUENCE [LARGE SCALE GENOMIC DNA]</scope>
    <source>
        <strain evidence="7">CGMCC 1.10130</strain>
    </source>
</reference>
<dbReference type="InterPro" id="IPR036388">
    <property type="entry name" value="WH-like_DNA-bd_sf"/>
</dbReference>
<evidence type="ECO:0000259" key="5">
    <source>
        <dbReference type="PROSITE" id="PS50931"/>
    </source>
</evidence>
<accession>A0A8J2U335</accession>
<dbReference type="Pfam" id="PF03466">
    <property type="entry name" value="LysR_substrate"/>
    <property type="match status" value="1"/>
</dbReference>
<dbReference type="PRINTS" id="PR00039">
    <property type="entry name" value="HTHLYSR"/>
</dbReference>
<gene>
    <name evidence="6" type="ORF">GCM10011369_09170</name>
</gene>
<comment type="similarity">
    <text evidence="1">Belongs to the LysR transcriptional regulatory family.</text>
</comment>
<keyword evidence="4" id="KW-0804">Transcription</keyword>
<feature type="domain" description="HTH lysR-type" evidence="5">
    <location>
        <begin position="1"/>
        <end position="58"/>
    </location>
</feature>
<dbReference type="RefSeq" id="WP_087504802.1">
    <property type="nucleotide sequence ID" value="NZ_BMDX01000003.1"/>
</dbReference>
<dbReference type="EMBL" id="BMDX01000003">
    <property type="protein sequence ID" value="GGA69680.1"/>
    <property type="molecule type" value="Genomic_DNA"/>
</dbReference>
<dbReference type="OrthoDB" id="9786526at2"/>
<evidence type="ECO:0000313" key="6">
    <source>
        <dbReference type="EMBL" id="GGA69680.1"/>
    </source>
</evidence>
<dbReference type="PANTHER" id="PTHR30126:SF21">
    <property type="entry name" value="TRANSCRIPTIONAL REGULATOR-RELATED"/>
    <property type="match status" value="1"/>
</dbReference>
<dbReference type="PROSITE" id="PS50931">
    <property type="entry name" value="HTH_LYSR"/>
    <property type="match status" value="1"/>
</dbReference>
<proteinExistence type="inferred from homology"/>
<evidence type="ECO:0000256" key="1">
    <source>
        <dbReference type="ARBA" id="ARBA00009437"/>
    </source>
</evidence>
<dbReference type="GO" id="GO:0000976">
    <property type="term" value="F:transcription cis-regulatory region binding"/>
    <property type="evidence" value="ECO:0007669"/>
    <property type="project" value="TreeGrafter"/>
</dbReference>
<keyword evidence="7" id="KW-1185">Reference proteome</keyword>
<dbReference type="Gene3D" id="3.40.190.290">
    <property type="match status" value="1"/>
</dbReference>
<dbReference type="Proteomes" id="UP000619743">
    <property type="component" value="Unassembled WGS sequence"/>
</dbReference>
<dbReference type="PANTHER" id="PTHR30126">
    <property type="entry name" value="HTH-TYPE TRANSCRIPTIONAL REGULATOR"/>
    <property type="match status" value="1"/>
</dbReference>
<organism evidence="6 7">
    <name type="scientific">Neiella marina</name>
    <dbReference type="NCBI Taxonomy" id="508461"/>
    <lineage>
        <taxon>Bacteria</taxon>
        <taxon>Pseudomonadati</taxon>
        <taxon>Pseudomonadota</taxon>
        <taxon>Gammaproteobacteria</taxon>
        <taxon>Alteromonadales</taxon>
        <taxon>Echinimonadaceae</taxon>
        <taxon>Neiella</taxon>
    </lineage>
</organism>
<evidence type="ECO:0000256" key="3">
    <source>
        <dbReference type="ARBA" id="ARBA00023125"/>
    </source>
</evidence>
<dbReference type="InterPro" id="IPR005119">
    <property type="entry name" value="LysR_subst-bd"/>
</dbReference>